<comment type="subcellular location">
    <subcellularLocation>
        <location evidence="2">Cytoplasm</location>
    </subcellularLocation>
    <subcellularLocation>
        <location evidence="1">Nucleus</location>
    </subcellularLocation>
</comment>
<feature type="region of interest" description="Disordered" evidence="9">
    <location>
        <begin position="17"/>
        <end position="38"/>
    </location>
</feature>
<dbReference type="Proteomes" id="UP001344447">
    <property type="component" value="Unassembled WGS sequence"/>
</dbReference>
<feature type="region of interest" description="Disordered" evidence="9">
    <location>
        <begin position="407"/>
        <end position="426"/>
    </location>
</feature>
<dbReference type="GO" id="GO:0002098">
    <property type="term" value="P:tRNA wobble uridine modification"/>
    <property type="evidence" value="ECO:0007669"/>
    <property type="project" value="InterPro"/>
</dbReference>
<evidence type="ECO:0000256" key="1">
    <source>
        <dbReference type="ARBA" id="ARBA00004123"/>
    </source>
</evidence>
<comment type="pathway">
    <text evidence="3">tRNA modification; 5-methoxycarbonylmethyl-2-thiouridine-tRNA biosynthesis.</text>
</comment>
<dbReference type="GO" id="GO:0008023">
    <property type="term" value="C:transcription elongation factor complex"/>
    <property type="evidence" value="ECO:0007669"/>
    <property type="project" value="TreeGrafter"/>
</dbReference>
<evidence type="ECO:0000256" key="2">
    <source>
        <dbReference type="ARBA" id="ARBA00004496"/>
    </source>
</evidence>
<feature type="compositionally biased region" description="Low complexity" evidence="9">
    <location>
        <begin position="141"/>
        <end position="151"/>
    </location>
</feature>
<dbReference type="Pfam" id="PF05625">
    <property type="entry name" value="PAXNEB"/>
    <property type="match status" value="1"/>
</dbReference>
<protein>
    <recommendedName>
        <fullName evidence="5">Elongator complex protein 4</fullName>
    </recommendedName>
</protein>
<evidence type="ECO:0000313" key="10">
    <source>
        <dbReference type="EMBL" id="KAK5582909.1"/>
    </source>
</evidence>
<dbReference type="GO" id="GO:0033588">
    <property type="term" value="C:elongator holoenzyme complex"/>
    <property type="evidence" value="ECO:0007669"/>
    <property type="project" value="InterPro"/>
</dbReference>
<dbReference type="PANTHER" id="PTHR12896:SF1">
    <property type="entry name" value="ELONGATOR COMPLEX PROTEIN 4"/>
    <property type="match status" value="1"/>
</dbReference>
<proteinExistence type="inferred from homology"/>
<feature type="region of interest" description="Disordered" evidence="9">
    <location>
        <begin position="135"/>
        <end position="154"/>
    </location>
</feature>
<dbReference type="PANTHER" id="PTHR12896">
    <property type="entry name" value="PAX6 NEIGHBOR PROTEIN PAXNEB"/>
    <property type="match status" value="1"/>
</dbReference>
<comment type="similarity">
    <text evidence="4">Belongs to the ELP4 family.</text>
</comment>
<feature type="compositionally biased region" description="Basic and acidic residues" evidence="9">
    <location>
        <begin position="380"/>
        <end position="395"/>
    </location>
</feature>
<keyword evidence="8" id="KW-0539">Nucleus</keyword>
<evidence type="ECO:0000256" key="8">
    <source>
        <dbReference type="ARBA" id="ARBA00023242"/>
    </source>
</evidence>
<dbReference type="AlphaFoldDB" id="A0AAN7TZN7"/>
<evidence type="ECO:0000256" key="5">
    <source>
        <dbReference type="ARBA" id="ARBA00020265"/>
    </source>
</evidence>
<dbReference type="Gene3D" id="3.40.50.300">
    <property type="entry name" value="P-loop containing nucleotide triphosphate hydrolases"/>
    <property type="match status" value="1"/>
</dbReference>
<comment type="caution">
    <text evidence="10">The sequence shown here is derived from an EMBL/GenBank/DDBJ whole genome shotgun (WGS) entry which is preliminary data.</text>
</comment>
<dbReference type="GO" id="GO:0005737">
    <property type="term" value="C:cytoplasm"/>
    <property type="evidence" value="ECO:0007669"/>
    <property type="project" value="UniProtKB-SubCell"/>
</dbReference>
<evidence type="ECO:0000256" key="4">
    <source>
        <dbReference type="ARBA" id="ARBA00007573"/>
    </source>
</evidence>
<keyword evidence="6" id="KW-0963">Cytoplasm</keyword>
<evidence type="ECO:0000256" key="9">
    <source>
        <dbReference type="SAM" id="MobiDB-lite"/>
    </source>
</evidence>
<sequence>MTTPRVPTTFTRKVAGGVKTTGSSSSSSSSLPTSTTTAAKKLPNGCKISIKNSNLLTSTGLSDLDDIIGGGIPIGSILMIEEDINSSYYMFLLKYFLAEGVLQQQGLFFSSLIGIDPFEILNKLPARITKEEEIEADKNDNISNNNNSNNKQPTDELKIAWRYQQYVSNELSKQQQQSTTSMNQTFCHSYDFTRKMNVQSMNPELIHTLSHDAQSQAEGTSPYRNLFLEIQNLVYKYNKEAAANPDQTRVLRLCIQSFSSPLWSNDEEGVIEFLHALKGLLRSSVCTCVISVPTYIYSSAFVKKIAHLCDTVVSINSFSGLGGETPEQFAEYLGLFNIRKIARLNTLSLSFHPDMLTYVFKMKRRKMCIETIHLPPESSRAGDSKPDSETNKSKSDQTNIVSKMKSGSGLLCGAGSGNINNNPLDF</sequence>
<dbReference type="EMBL" id="JAVFKY010000001">
    <property type="protein sequence ID" value="KAK5582909.1"/>
    <property type="molecule type" value="Genomic_DNA"/>
</dbReference>
<accession>A0AAN7TZN7</accession>
<organism evidence="10 11">
    <name type="scientific">Dictyostelium firmibasis</name>
    <dbReference type="NCBI Taxonomy" id="79012"/>
    <lineage>
        <taxon>Eukaryota</taxon>
        <taxon>Amoebozoa</taxon>
        <taxon>Evosea</taxon>
        <taxon>Eumycetozoa</taxon>
        <taxon>Dictyostelia</taxon>
        <taxon>Dictyosteliales</taxon>
        <taxon>Dictyosteliaceae</taxon>
        <taxon>Dictyostelium</taxon>
    </lineage>
</organism>
<dbReference type="InterPro" id="IPR027417">
    <property type="entry name" value="P-loop_NTPase"/>
</dbReference>
<feature type="compositionally biased region" description="Low complexity" evidence="9">
    <location>
        <begin position="20"/>
        <end position="37"/>
    </location>
</feature>
<keyword evidence="11" id="KW-1185">Reference proteome</keyword>
<dbReference type="FunFam" id="3.40.50.300:FF:003211">
    <property type="entry name" value="Elongator complex protein, putative"/>
    <property type="match status" value="1"/>
</dbReference>
<gene>
    <name evidence="10" type="ORF">RB653_004498</name>
</gene>
<evidence type="ECO:0000256" key="7">
    <source>
        <dbReference type="ARBA" id="ARBA00022694"/>
    </source>
</evidence>
<dbReference type="InterPro" id="IPR008728">
    <property type="entry name" value="Elongator_complex_protein_4"/>
</dbReference>
<name>A0AAN7TZN7_9MYCE</name>
<dbReference type="CDD" id="cd19494">
    <property type="entry name" value="Elp4"/>
    <property type="match status" value="1"/>
</dbReference>
<evidence type="ECO:0000313" key="11">
    <source>
        <dbReference type="Proteomes" id="UP001344447"/>
    </source>
</evidence>
<feature type="region of interest" description="Disordered" evidence="9">
    <location>
        <begin position="375"/>
        <end position="400"/>
    </location>
</feature>
<reference evidence="10 11" key="1">
    <citation type="submission" date="2023-11" db="EMBL/GenBank/DDBJ databases">
        <title>Dfirmibasis_genome.</title>
        <authorList>
            <person name="Edelbroek B."/>
            <person name="Kjellin J."/>
            <person name="Jerlstrom-Hultqvist J."/>
            <person name="Soderbom F."/>
        </authorList>
    </citation>
    <scope>NUCLEOTIDE SEQUENCE [LARGE SCALE GENOMIC DNA]</scope>
    <source>
        <strain evidence="10 11">TNS-C-14</strain>
    </source>
</reference>
<keyword evidence="7" id="KW-0819">tRNA processing</keyword>
<evidence type="ECO:0000256" key="3">
    <source>
        <dbReference type="ARBA" id="ARBA00005043"/>
    </source>
</evidence>
<evidence type="ECO:0000256" key="6">
    <source>
        <dbReference type="ARBA" id="ARBA00022490"/>
    </source>
</evidence>